<name>A0AAP0PY92_9MAGN</name>
<dbReference type="GO" id="GO:0004816">
    <property type="term" value="F:asparagine-tRNA ligase activity"/>
    <property type="evidence" value="ECO:0007669"/>
    <property type="project" value="TreeGrafter"/>
</dbReference>
<dbReference type="InterPro" id="IPR002312">
    <property type="entry name" value="Asp/Asn-tRNA-synth_IIb"/>
</dbReference>
<dbReference type="Gene3D" id="3.30.930.10">
    <property type="entry name" value="Bira Bifunctional Protein, Domain 2"/>
    <property type="match status" value="1"/>
</dbReference>
<dbReference type="InterPro" id="IPR004364">
    <property type="entry name" value="Aa-tRNA-synt_II"/>
</dbReference>
<evidence type="ECO:0000313" key="7">
    <source>
        <dbReference type="EMBL" id="KAK9159760.1"/>
    </source>
</evidence>
<keyword evidence="4" id="KW-0648">Protein biosynthesis</keyword>
<dbReference type="Proteomes" id="UP001420932">
    <property type="component" value="Unassembled WGS sequence"/>
</dbReference>
<keyword evidence="5" id="KW-0030">Aminoacyl-tRNA synthetase</keyword>
<keyword evidence="3" id="KW-0067">ATP-binding</keyword>
<dbReference type="PANTHER" id="PTHR22594:SF36">
    <property type="entry name" value="ASPARAGINE--TRNA LIGASE, CYTOPLASMIC 2"/>
    <property type="match status" value="1"/>
</dbReference>
<gene>
    <name evidence="7" type="ORF">Syun_006101</name>
</gene>
<evidence type="ECO:0000256" key="3">
    <source>
        <dbReference type="ARBA" id="ARBA00022840"/>
    </source>
</evidence>
<evidence type="ECO:0000256" key="2">
    <source>
        <dbReference type="ARBA" id="ARBA00022741"/>
    </source>
</evidence>
<evidence type="ECO:0000256" key="4">
    <source>
        <dbReference type="ARBA" id="ARBA00022917"/>
    </source>
</evidence>
<dbReference type="InterPro" id="IPR045864">
    <property type="entry name" value="aa-tRNA-synth_II/BPL/LPL"/>
</dbReference>
<keyword evidence="2" id="KW-0547">Nucleotide-binding</keyword>
<dbReference type="SUPFAM" id="SSF55681">
    <property type="entry name" value="Class II aaRS and biotin synthetases"/>
    <property type="match status" value="1"/>
</dbReference>
<protein>
    <recommendedName>
        <fullName evidence="6">Aminoacyl-tRNA synthetase class II (D/K/N) domain-containing protein</fullName>
    </recommendedName>
</protein>
<proteinExistence type="predicted"/>
<comment type="caution">
    <text evidence="7">The sequence shown here is derived from an EMBL/GenBank/DDBJ whole genome shotgun (WGS) entry which is preliminary data.</text>
</comment>
<evidence type="ECO:0000256" key="5">
    <source>
        <dbReference type="ARBA" id="ARBA00023146"/>
    </source>
</evidence>
<evidence type="ECO:0000259" key="6">
    <source>
        <dbReference type="Pfam" id="PF00152"/>
    </source>
</evidence>
<dbReference type="GO" id="GO:0005739">
    <property type="term" value="C:mitochondrion"/>
    <property type="evidence" value="ECO:0007669"/>
    <property type="project" value="TreeGrafter"/>
</dbReference>
<dbReference type="Pfam" id="PF00152">
    <property type="entry name" value="tRNA-synt_2"/>
    <property type="match status" value="1"/>
</dbReference>
<dbReference type="PRINTS" id="PR01042">
    <property type="entry name" value="TRNASYNTHASP"/>
</dbReference>
<dbReference type="PANTHER" id="PTHR22594">
    <property type="entry name" value="ASPARTYL/LYSYL-TRNA SYNTHETASE"/>
    <property type="match status" value="1"/>
</dbReference>
<evidence type="ECO:0000256" key="1">
    <source>
        <dbReference type="ARBA" id="ARBA00022598"/>
    </source>
</evidence>
<reference evidence="7 8" key="1">
    <citation type="submission" date="2024-01" db="EMBL/GenBank/DDBJ databases">
        <title>Genome assemblies of Stephania.</title>
        <authorList>
            <person name="Yang L."/>
        </authorList>
    </citation>
    <scope>NUCLEOTIDE SEQUENCE [LARGE SCALE GENOMIC DNA]</scope>
    <source>
        <strain evidence="7">YNDBR</strain>
        <tissue evidence="7">Leaf</tissue>
    </source>
</reference>
<dbReference type="GO" id="GO:0005524">
    <property type="term" value="F:ATP binding"/>
    <property type="evidence" value="ECO:0007669"/>
    <property type="project" value="UniProtKB-KW"/>
</dbReference>
<keyword evidence="8" id="KW-1185">Reference proteome</keyword>
<dbReference type="AlphaFoldDB" id="A0AAP0PY92"/>
<dbReference type="GO" id="GO:0006421">
    <property type="term" value="P:asparaginyl-tRNA aminoacylation"/>
    <property type="evidence" value="ECO:0007669"/>
    <property type="project" value="TreeGrafter"/>
</dbReference>
<evidence type="ECO:0000313" key="8">
    <source>
        <dbReference type="Proteomes" id="UP001420932"/>
    </source>
</evidence>
<keyword evidence="1" id="KW-0436">Ligase</keyword>
<organism evidence="7 8">
    <name type="scientific">Stephania yunnanensis</name>
    <dbReference type="NCBI Taxonomy" id="152371"/>
    <lineage>
        <taxon>Eukaryota</taxon>
        <taxon>Viridiplantae</taxon>
        <taxon>Streptophyta</taxon>
        <taxon>Embryophyta</taxon>
        <taxon>Tracheophyta</taxon>
        <taxon>Spermatophyta</taxon>
        <taxon>Magnoliopsida</taxon>
        <taxon>Ranunculales</taxon>
        <taxon>Menispermaceae</taxon>
        <taxon>Menispermoideae</taxon>
        <taxon>Cissampelideae</taxon>
        <taxon>Stephania</taxon>
    </lineage>
</organism>
<sequence>MSEEKPAAALVTQSKYSKRVVLKSVLDRSDGGVGLVGERVVVGGWVKSHKEVKKEEPSAVPIAARVARTGSDKVTCVEILQTRVPLFRSILKAFTPHHEKERREAAVPHVKPANAVPTTAYLLVNDGSSLSNLQVVLHSSTAPIGQLTQVGMSILVEGVIEKTEQRSLVIELKVEKILHLGFVNHDRYPLAKKRIPIEGLRNFPHLRPRTKTVQSIARIRNALSRATHTFFQNHDFIEVHMPVLTSVDAKVFSEKLQVTTEKVDQQPTLMDDDDNRPVNLQVVREAIKEKADRINELSRTDSNKEALVLALQDLKNTVGLASELEENEKQTSKITYKTEQEMHLSASYQLHLESYACALGNVYTFGPTFRAEKSQPSKHLEESWNVELEMAFADLEDVSNCAEDYIKFLCQSVLENCPEVIKFMAKRVDNTLWDCLKSIATSSFERITYTEALEHLENATEKAVEGETEWGLALTEEQERHVIHPATYQVYKKPVIIYNHPKEAKPFFVRLNDDGKTVAAFDVIIPRVGKLVRGSQKEERVDKLNRRMEELGLAKEQYEWYFDLRRHGTVKHSGLTLEFDHMVLLATAQRDIRDVVAFPRS</sequence>
<dbReference type="EMBL" id="JBBNAF010000003">
    <property type="protein sequence ID" value="KAK9159760.1"/>
    <property type="molecule type" value="Genomic_DNA"/>
</dbReference>
<accession>A0AAP0PY92</accession>
<feature type="domain" description="Aminoacyl-tRNA synthetase class II (D/K/N)" evidence="6">
    <location>
        <begin position="339"/>
        <end position="600"/>
    </location>
</feature>